<keyword evidence="6" id="KW-1185">Reference proteome</keyword>
<feature type="domain" description="RNA-binding S4" evidence="4">
    <location>
        <begin position="3"/>
        <end position="68"/>
    </location>
</feature>
<keyword evidence="1 3" id="KW-0694">RNA-binding</keyword>
<dbReference type="Gene3D" id="3.40.50.150">
    <property type="entry name" value="Vaccinia Virus protein VP39"/>
    <property type="match status" value="1"/>
</dbReference>
<comment type="caution">
    <text evidence="5">The sequence shown here is derived from an EMBL/GenBank/DDBJ whole genome shotgun (WGS) entry which is preliminary data.</text>
</comment>
<dbReference type="InterPro" id="IPR047048">
    <property type="entry name" value="TlyA"/>
</dbReference>
<keyword evidence="5" id="KW-0808">Transferase</keyword>
<dbReference type="Proteomes" id="UP000276301">
    <property type="component" value="Unassembled WGS sequence"/>
</dbReference>
<protein>
    <submittedName>
        <fullName evidence="5">TlyA family RNA methyltransferase</fullName>
    </submittedName>
</protein>
<dbReference type="PROSITE" id="PS50889">
    <property type="entry name" value="S4"/>
    <property type="match status" value="1"/>
</dbReference>
<evidence type="ECO:0000313" key="6">
    <source>
        <dbReference type="Proteomes" id="UP000276301"/>
    </source>
</evidence>
<gene>
    <name evidence="5" type="ORF">D4A47_00850</name>
</gene>
<evidence type="ECO:0000256" key="1">
    <source>
        <dbReference type="ARBA" id="ARBA00022884"/>
    </source>
</evidence>
<keyword evidence="5" id="KW-0489">Methyltransferase</keyword>
<dbReference type="GO" id="GO:0003723">
    <property type="term" value="F:RNA binding"/>
    <property type="evidence" value="ECO:0007669"/>
    <property type="project" value="UniProtKB-KW"/>
</dbReference>
<sequence>MKKRLDVLLVERGLFPSREKAKAVIMAGQVYVDCQKADKPGMDVEEAAALEVRGETLRYVSRGGLKLEKAMRVFPVVLEGKTCMDIGASTGGFTDCMLQNGAEKVYAVDVGYGQLAWKLRTDGRVVNLERTNIRYVTREQVPDPIDFASVDVSFISLKLVLPVAAELLRGGGGMVCLVKPQFEAGRGKVGKKGVVRERATHVEVLENAVGYAAENGFSVAGLDFSPVKGPEGNIEYLMYLRKEEGGALPEREEIAALVERSHAALD</sequence>
<dbReference type="EMBL" id="RCHT01000001">
    <property type="protein sequence ID" value="RLL14563.1"/>
    <property type="molecule type" value="Genomic_DNA"/>
</dbReference>
<dbReference type="PANTHER" id="PTHR32319">
    <property type="entry name" value="BACTERIAL HEMOLYSIN-LIKE PROTEIN"/>
    <property type="match status" value="1"/>
</dbReference>
<dbReference type="Gene3D" id="3.10.290.10">
    <property type="entry name" value="RNA-binding S4 domain"/>
    <property type="match status" value="1"/>
</dbReference>
<evidence type="ECO:0000256" key="3">
    <source>
        <dbReference type="PROSITE-ProRule" id="PRU00182"/>
    </source>
</evidence>
<dbReference type="Pfam" id="PF01479">
    <property type="entry name" value="S4"/>
    <property type="match status" value="1"/>
</dbReference>
<dbReference type="InterPro" id="IPR002942">
    <property type="entry name" value="S4_RNA-bd"/>
</dbReference>
<dbReference type="InterPro" id="IPR036986">
    <property type="entry name" value="S4_RNA-bd_sf"/>
</dbReference>
<dbReference type="PANTHER" id="PTHR32319:SF0">
    <property type="entry name" value="BACTERIAL HEMOLYSIN-LIKE PROTEIN"/>
    <property type="match status" value="1"/>
</dbReference>
<dbReference type="PIRSF" id="PIRSF005578">
    <property type="entry name" value="TlyA"/>
    <property type="match status" value="1"/>
</dbReference>
<reference evidence="5 6" key="1">
    <citation type="submission" date="2018-10" db="EMBL/GenBank/DDBJ databases">
        <title>Anaerotruncus faecis sp. nov., isolated from human feces.</title>
        <authorList>
            <person name="Wang Y.-J."/>
        </authorList>
    </citation>
    <scope>NUCLEOTIDE SEQUENCE [LARGE SCALE GENOMIC DNA]</scope>
    <source>
        <strain evidence="5 6">22A2-44</strain>
    </source>
</reference>
<proteinExistence type="inferred from homology"/>
<dbReference type="NCBIfam" id="TIGR00478">
    <property type="entry name" value="tly"/>
    <property type="match status" value="1"/>
</dbReference>
<comment type="similarity">
    <text evidence="2">Belongs to the TlyA family.</text>
</comment>
<dbReference type="InterPro" id="IPR002877">
    <property type="entry name" value="RNA_MeTrfase_FtsJ_dom"/>
</dbReference>
<evidence type="ECO:0000313" key="5">
    <source>
        <dbReference type="EMBL" id="RLL14563.1"/>
    </source>
</evidence>
<dbReference type="GO" id="GO:0008168">
    <property type="term" value="F:methyltransferase activity"/>
    <property type="evidence" value="ECO:0007669"/>
    <property type="project" value="UniProtKB-KW"/>
</dbReference>
<accession>A0A498CY66</accession>
<dbReference type="CDD" id="cd00165">
    <property type="entry name" value="S4"/>
    <property type="match status" value="1"/>
</dbReference>
<dbReference type="AlphaFoldDB" id="A0A498CY66"/>
<dbReference type="SUPFAM" id="SSF55174">
    <property type="entry name" value="Alpha-L RNA-binding motif"/>
    <property type="match status" value="1"/>
</dbReference>
<dbReference type="RefSeq" id="WP_121585655.1">
    <property type="nucleotide sequence ID" value="NZ_RCHT01000001.1"/>
</dbReference>
<name>A0A498CY66_9FIRM</name>
<dbReference type="SUPFAM" id="SSF53335">
    <property type="entry name" value="S-adenosyl-L-methionine-dependent methyltransferases"/>
    <property type="match status" value="1"/>
</dbReference>
<evidence type="ECO:0000259" key="4">
    <source>
        <dbReference type="SMART" id="SM00363"/>
    </source>
</evidence>
<dbReference type="GO" id="GO:0032259">
    <property type="term" value="P:methylation"/>
    <property type="evidence" value="ECO:0007669"/>
    <property type="project" value="UniProtKB-KW"/>
</dbReference>
<dbReference type="InterPro" id="IPR004538">
    <property type="entry name" value="Hemolysin_A/TlyA"/>
</dbReference>
<dbReference type="Pfam" id="PF01728">
    <property type="entry name" value="FtsJ"/>
    <property type="match status" value="1"/>
</dbReference>
<dbReference type="InterPro" id="IPR029063">
    <property type="entry name" value="SAM-dependent_MTases_sf"/>
</dbReference>
<evidence type="ECO:0000256" key="2">
    <source>
        <dbReference type="ARBA" id="ARBA00029460"/>
    </source>
</evidence>
<organism evidence="5 6">
    <name type="scientific">Anaerotruncus massiliensis</name>
    <name type="common">ex Liu et al. 2021</name>
    <dbReference type="NCBI Taxonomy" id="2321404"/>
    <lineage>
        <taxon>Bacteria</taxon>
        <taxon>Bacillati</taxon>
        <taxon>Bacillota</taxon>
        <taxon>Clostridia</taxon>
        <taxon>Eubacteriales</taxon>
        <taxon>Oscillospiraceae</taxon>
        <taxon>Anaerotruncus</taxon>
    </lineage>
</organism>
<dbReference type="SMART" id="SM00363">
    <property type="entry name" value="S4"/>
    <property type="match status" value="1"/>
</dbReference>